<feature type="region of interest" description="Disordered" evidence="1">
    <location>
        <begin position="83"/>
        <end position="123"/>
    </location>
</feature>
<feature type="compositionally biased region" description="Acidic residues" evidence="1">
    <location>
        <begin position="104"/>
        <end position="123"/>
    </location>
</feature>
<reference evidence="2" key="2">
    <citation type="submission" date="2020-08" db="EMBL/GenBank/DDBJ databases">
        <title>Plant Genome Project.</title>
        <authorList>
            <person name="Zhang R.-G."/>
        </authorList>
    </citation>
    <scope>NUCLEOTIDE SEQUENCE</scope>
    <source>
        <strain evidence="2">Huo1</strain>
        <tissue evidence="2">Leaf</tissue>
    </source>
</reference>
<evidence type="ECO:0000313" key="2">
    <source>
        <dbReference type="EMBL" id="KAG6434543.1"/>
    </source>
</evidence>
<sequence length="274" mass="30444">MADNGGLDYFRLPSFFKKFSEDHSMDELRIPPKFVETHGANLPFDSRLVTTSAGNREYASFGSQVDVGVFHVKRYKPNSGFPPLSDLQVVEDEDSDPSYSLDVDTSDDYEPSDTEIDTSDDDGYVSDAGALDEDGCPTFVVTLTPANIKRTLEISFPFWQWYIKLTLRIYLEQYQAVEDEDSDQSYSLNVDTSDDYEPSDAEIDTSDYDGYVSDAGALDEDGCPTFIVTLTPANIKRTLEIPFPFLAMVHSNDSPSGSSVLQCGRRLLVSDDGS</sequence>
<dbReference type="Proteomes" id="UP000298416">
    <property type="component" value="Unassembled WGS sequence"/>
</dbReference>
<gene>
    <name evidence="2" type="ORF">SASPL_106181</name>
</gene>
<dbReference type="EMBL" id="PNBA02000002">
    <property type="protein sequence ID" value="KAG6434543.1"/>
    <property type="molecule type" value="Genomic_DNA"/>
</dbReference>
<comment type="caution">
    <text evidence="2">The sequence shown here is derived from an EMBL/GenBank/DDBJ whole genome shotgun (WGS) entry which is preliminary data.</text>
</comment>
<reference evidence="2" key="1">
    <citation type="submission" date="2018-01" db="EMBL/GenBank/DDBJ databases">
        <authorList>
            <person name="Mao J.F."/>
        </authorList>
    </citation>
    <scope>NUCLEOTIDE SEQUENCE</scope>
    <source>
        <strain evidence="2">Huo1</strain>
        <tissue evidence="2">Leaf</tissue>
    </source>
</reference>
<name>A0A8X8YKI0_SALSN</name>
<protein>
    <submittedName>
        <fullName evidence="2">Uncharacterized protein</fullName>
    </submittedName>
</protein>
<evidence type="ECO:0000256" key="1">
    <source>
        <dbReference type="SAM" id="MobiDB-lite"/>
    </source>
</evidence>
<evidence type="ECO:0000313" key="3">
    <source>
        <dbReference type="Proteomes" id="UP000298416"/>
    </source>
</evidence>
<accession>A0A8X8YKI0</accession>
<proteinExistence type="predicted"/>
<organism evidence="2">
    <name type="scientific">Salvia splendens</name>
    <name type="common">Scarlet sage</name>
    <dbReference type="NCBI Taxonomy" id="180675"/>
    <lineage>
        <taxon>Eukaryota</taxon>
        <taxon>Viridiplantae</taxon>
        <taxon>Streptophyta</taxon>
        <taxon>Embryophyta</taxon>
        <taxon>Tracheophyta</taxon>
        <taxon>Spermatophyta</taxon>
        <taxon>Magnoliopsida</taxon>
        <taxon>eudicotyledons</taxon>
        <taxon>Gunneridae</taxon>
        <taxon>Pentapetalae</taxon>
        <taxon>asterids</taxon>
        <taxon>lamiids</taxon>
        <taxon>Lamiales</taxon>
        <taxon>Lamiaceae</taxon>
        <taxon>Nepetoideae</taxon>
        <taxon>Mentheae</taxon>
        <taxon>Salviinae</taxon>
        <taxon>Salvia</taxon>
        <taxon>Salvia subgen. Calosphace</taxon>
        <taxon>core Calosphace</taxon>
    </lineage>
</organism>
<keyword evidence="3" id="KW-1185">Reference proteome</keyword>
<feature type="region of interest" description="Disordered" evidence="1">
    <location>
        <begin position="180"/>
        <end position="206"/>
    </location>
</feature>
<feature type="compositionally biased region" description="Acidic residues" evidence="1">
    <location>
        <begin position="192"/>
        <end position="206"/>
    </location>
</feature>
<dbReference type="AlphaFoldDB" id="A0A8X8YKI0"/>